<evidence type="ECO:0000259" key="1">
    <source>
        <dbReference type="Pfam" id="PF00535"/>
    </source>
</evidence>
<dbReference type="CDD" id="cd00761">
    <property type="entry name" value="Glyco_tranf_GTA_type"/>
    <property type="match status" value="1"/>
</dbReference>
<dbReference type="EMBL" id="CP123504">
    <property type="protein sequence ID" value="WGM01271.1"/>
    <property type="molecule type" value="Genomic_DNA"/>
</dbReference>
<feature type="domain" description="Glycosyltransferase 2-like" evidence="1">
    <location>
        <begin position="8"/>
        <end position="158"/>
    </location>
</feature>
<reference evidence="2 6" key="1">
    <citation type="submission" date="2019-03" db="EMBL/GenBank/DDBJ databases">
        <title>Long-read sequencing reveals hyperdense prophage content in a complex bacterial symbiont genome.</title>
        <authorList>
            <person name="Frost C.L."/>
            <person name="Siozios S."/>
            <person name="Nadal-Jimenez P."/>
            <person name="Brockhurst M.A."/>
            <person name="King K.C."/>
            <person name="Darby A.C."/>
            <person name="Hurst G.D.D."/>
        </authorList>
    </citation>
    <scope>NUCLEOTIDE SEQUENCE [LARGE SCALE GENOMIC DNA]</scope>
    <source>
        <strain evidence="2 6">FIN</strain>
    </source>
</reference>
<reference evidence="3" key="2">
    <citation type="submission" date="2023-04" db="EMBL/GenBank/DDBJ databases">
        <title>Genome dynamics across the evolutionary transition to endosymbiosis.</title>
        <authorList>
            <person name="Siozios S."/>
            <person name="Nadal-Jimenez P."/>
            <person name="Azagi T."/>
            <person name="Sprong H."/>
            <person name="Frost C.L."/>
            <person name="Parratt S.R."/>
            <person name="Taylor G."/>
            <person name="Brettell L."/>
            <person name="Lew K.C."/>
            <person name="Croft L."/>
            <person name="King K.C."/>
            <person name="Brockhurst M.A."/>
            <person name="Hypsa V."/>
            <person name="Novakova E."/>
            <person name="Darby A.C."/>
            <person name="Hurst G.D.D."/>
        </authorList>
    </citation>
    <scope>NUCLEOTIDE SEQUENCE</scope>
    <source>
        <strain evidence="3">AIh</strain>
        <strain evidence="5">ANv_CAN</strain>
        <strain evidence="4">APv</strain>
    </source>
</reference>
<dbReference type="InterPro" id="IPR029044">
    <property type="entry name" value="Nucleotide-diphossugar_trans"/>
</dbReference>
<proteinExistence type="predicted"/>
<gene>
    <name evidence="2" type="ORF">ArsFIN_38830</name>
    <name evidence="3" type="ORF">QE207_04015</name>
    <name evidence="4" type="ORF">QE210_15850</name>
    <name evidence="5" type="ORF">QE258_18485</name>
</gene>
<dbReference type="Proteomes" id="UP000295134">
    <property type="component" value="Chromosome"/>
</dbReference>
<dbReference type="GeneID" id="96878767"/>
<dbReference type="SUPFAM" id="SSF53448">
    <property type="entry name" value="Nucleotide-diphospho-sugar transferases"/>
    <property type="match status" value="1"/>
</dbReference>
<dbReference type="Proteomes" id="UP001177595">
    <property type="component" value="Chromosome"/>
</dbReference>
<sequence length="424" mass="49722">MRKETFISIVFPFYNESERLESVIESIYNQKFKYKLFDLSNAELIFVDNNSTDDSVNKIIACQNRYNNLDIHIINEKIQGVSSARKKGMDYASLRAEKRRVQFNNWQKHYIVSADADCTVDQYWLDELIYTMITEDGDLGTCNYFYEKNDFIERPNLYKEINKTLRCRDFSFSLFGGFPDGKGFAVEKKMYDLVDGIEIFYQLQNGKFVEHLSDDWDFGIKVIAYGGKPVYSPKSYVKINSRRVDTLLYDVINGIAYGENGVITMKDVRPLDNQLNHYQDLSLNDAQQAWFYSIKDYIPKNIILPALLNPNILINNQEVINFFTPEVAKDLYNRINEIKNETSITDFKPIHSYKTPAFRLYFEFKEEIFNSLRRYVGEDIGYPPPIPECFNAIDNKDFNRFVYYFCEDRESGEAHNYFANGGVF</sequence>
<dbReference type="GO" id="GO:0016757">
    <property type="term" value="F:glycosyltransferase activity"/>
    <property type="evidence" value="ECO:0007669"/>
    <property type="project" value="UniProtKB-KW"/>
</dbReference>
<dbReference type="Proteomes" id="UP001177592">
    <property type="component" value="Chromosome"/>
</dbReference>
<organism evidence="2 6">
    <name type="scientific">Arsenophonus nasoniae</name>
    <name type="common">son-killer infecting Nasonia vitripennis</name>
    <dbReference type="NCBI Taxonomy" id="638"/>
    <lineage>
        <taxon>Bacteria</taxon>
        <taxon>Pseudomonadati</taxon>
        <taxon>Pseudomonadota</taxon>
        <taxon>Gammaproteobacteria</taxon>
        <taxon>Enterobacterales</taxon>
        <taxon>Morganellaceae</taxon>
        <taxon>Arsenophonus</taxon>
    </lineage>
</organism>
<accession>A0A4P7KY78</accession>
<evidence type="ECO:0000313" key="3">
    <source>
        <dbReference type="EMBL" id="WGL95782.1"/>
    </source>
</evidence>
<keyword evidence="7" id="KW-1185">Reference proteome</keyword>
<dbReference type="Gene3D" id="3.90.550.10">
    <property type="entry name" value="Spore Coat Polysaccharide Biosynthesis Protein SpsA, Chain A"/>
    <property type="match status" value="1"/>
</dbReference>
<evidence type="ECO:0000313" key="2">
    <source>
        <dbReference type="EMBL" id="QBY45285.1"/>
    </source>
</evidence>
<dbReference type="Pfam" id="PF00535">
    <property type="entry name" value="Glycos_transf_2"/>
    <property type="match status" value="1"/>
</dbReference>
<evidence type="ECO:0000313" key="6">
    <source>
        <dbReference type="Proteomes" id="UP000295134"/>
    </source>
</evidence>
<name>A0A4P7KY78_9GAMM</name>
<dbReference type="Proteomes" id="UP001177597">
    <property type="component" value="Chromosome"/>
</dbReference>
<dbReference type="EMBL" id="CP123498">
    <property type="protein sequence ID" value="WGL95782.1"/>
    <property type="molecule type" value="Genomic_DNA"/>
</dbReference>
<dbReference type="InterPro" id="IPR050834">
    <property type="entry name" value="Glycosyltransf_2"/>
</dbReference>
<dbReference type="PANTHER" id="PTHR43685">
    <property type="entry name" value="GLYCOSYLTRANSFERASE"/>
    <property type="match status" value="1"/>
</dbReference>
<dbReference type="InterPro" id="IPR001173">
    <property type="entry name" value="Glyco_trans_2-like"/>
</dbReference>
<evidence type="ECO:0000313" key="4">
    <source>
        <dbReference type="EMBL" id="WGM01271.1"/>
    </source>
</evidence>
<evidence type="ECO:0000313" key="7">
    <source>
        <dbReference type="Proteomes" id="UP001177592"/>
    </source>
</evidence>
<evidence type="ECO:0000313" key="5">
    <source>
        <dbReference type="EMBL" id="WGM05455.1"/>
    </source>
</evidence>
<keyword evidence="2" id="KW-0808">Transferase</keyword>
<keyword evidence="3" id="KW-0328">Glycosyltransferase</keyword>
<dbReference type="RefSeq" id="WP_026821407.1">
    <property type="nucleotide sequence ID" value="NZ_CP038613.1"/>
</dbReference>
<protein>
    <submittedName>
        <fullName evidence="2">Glycosyl transferase family 2</fullName>
    </submittedName>
    <submittedName>
        <fullName evidence="3">Glycosyltransferase family A protein</fullName>
        <ecNumber evidence="3">2.4.-.-</ecNumber>
    </submittedName>
</protein>
<dbReference type="EMBL" id="CP038613">
    <property type="protein sequence ID" value="QBY45285.1"/>
    <property type="molecule type" value="Genomic_DNA"/>
</dbReference>
<dbReference type="EC" id="2.4.-.-" evidence="3"/>
<dbReference type="EMBL" id="CP123523">
    <property type="protein sequence ID" value="WGM05455.1"/>
    <property type="molecule type" value="Genomic_DNA"/>
</dbReference>
<dbReference type="PANTHER" id="PTHR43685:SF2">
    <property type="entry name" value="GLYCOSYLTRANSFERASE 2-LIKE DOMAIN-CONTAINING PROTEIN"/>
    <property type="match status" value="1"/>
</dbReference>
<dbReference type="KEGG" id="ans:ArsFIN_38830"/>
<dbReference type="AlphaFoldDB" id="A0A4P7KY78"/>